<keyword evidence="3" id="KW-1185">Reference proteome</keyword>
<name>A0A8H6WG01_9AGAR</name>
<dbReference type="CDD" id="cd00143">
    <property type="entry name" value="PP2Cc"/>
    <property type="match status" value="1"/>
</dbReference>
<evidence type="ECO:0000313" key="3">
    <source>
        <dbReference type="Proteomes" id="UP000636479"/>
    </source>
</evidence>
<dbReference type="GO" id="GO:0004722">
    <property type="term" value="F:protein serine/threonine phosphatase activity"/>
    <property type="evidence" value="ECO:0007669"/>
    <property type="project" value="InterPro"/>
</dbReference>
<evidence type="ECO:0000259" key="1">
    <source>
        <dbReference type="PROSITE" id="PS51746"/>
    </source>
</evidence>
<accession>A0A8H6WG01</accession>
<feature type="domain" description="PPM-type phosphatase" evidence="1">
    <location>
        <begin position="82"/>
        <end position="422"/>
    </location>
</feature>
<comment type="caution">
    <text evidence="2">The sequence shown here is derived from an EMBL/GenBank/DDBJ whole genome shotgun (WGS) entry which is preliminary data.</text>
</comment>
<protein>
    <submittedName>
        <fullName evidence="2">PPM-type phosphatase domain-containing protein</fullName>
    </submittedName>
</protein>
<dbReference type="PANTHER" id="PTHR13832:SF792">
    <property type="entry name" value="GM14286P"/>
    <property type="match status" value="1"/>
</dbReference>
<dbReference type="SUPFAM" id="SSF81606">
    <property type="entry name" value="PP2C-like"/>
    <property type="match status" value="1"/>
</dbReference>
<dbReference type="Pfam" id="PF00481">
    <property type="entry name" value="PP2C"/>
    <property type="match status" value="1"/>
</dbReference>
<dbReference type="PROSITE" id="PS51746">
    <property type="entry name" value="PPM_2"/>
    <property type="match status" value="1"/>
</dbReference>
<gene>
    <name evidence="2" type="ORF">MIND_00044600</name>
</gene>
<dbReference type="EMBL" id="JACAZF010000001">
    <property type="protein sequence ID" value="KAF7315301.1"/>
    <property type="molecule type" value="Genomic_DNA"/>
</dbReference>
<dbReference type="OrthoDB" id="420076at2759"/>
<dbReference type="Gene3D" id="3.60.40.10">
    <property type="entry name" value="PPM-type phosphatase domain"/>
    <property type="match status" value="1"/>
</dbReference>
<dbReference type="GeneID" id="59339930"/>
<dbReference type="SMART" id="SM00332">
    <property type="entry name" value="PP2Cc"/>
    <property type="match status" value="1"/>
</dbReference>
<dbReference type="AlphaFoldDB" id="A0A8H6WG01"/>
<sequence length="425" mass="47590">MQQYFLLMHPKTVSLPAASSADHLLALSEVSDFALTDIYPDIGPCTYRILKEPILSREIERVSNAKSSRAVDYLSFQPCAPTIYENQDRLVVEEWSLPGGTWQFAFVLDGHVNSSTADYAAETLPRHLRESLTLALQASNRISPKRVSEIMRDSVVQLDDRITSEFFDLFPRDPTLLDQLSSEDIKSIPITPGTLARCLGGATLIFSLVDPQQKNLWLANLGDCRAVLGLRDNNGAWSGTLLNTLHNTKEETRKIRAEHPAESQCIRNDRVLGFLEPSRAVGDLWLKIPSPYTTRIFSSLDQDWISQETFCRRAPWILTPPYVSNVPDVSHYPLPDDPWFLLLCSDGLAAAETYEGMSDVAMTRHWTDVVGAVVDQGSPQANAALTLLRAALGGDLISQSRNLTVEMEERWLDDITIVIQHRRVE</sequence>
<dbReference type="PANTHER" id="PTHR13832">
    <property type="entry name" value="PROTEIN PHOSPHATASE 2C"/>
    <property type="match status" value="1"/>
</dbReference>
<dbReference type="InterPro" id="IPR036457">
    <property type="entry name" value="PPM-type-like_dom_sf"/>
</dbReference>
<dbReference type="Proteomes" id="UP000636479">
    <property type="component" value="Unassembled WGS sequence"/>
</dbReference>
<evidence type="ECO:0000313" key="2">
    <source>
        <dbReference type="EMBL" id="KAF7315301.1"/>
    </source>
</evidence>
<reference evidence="2" key="1">
    <citation type="submission" date="2020-05" db="EMBL/GenBank/DDBJ databases">
        <title>Mycena genomes resolve the evolution of fungal bioluminescence.</title>
        <authorList>
            <person name="Tsai I.J."/>
        </authorList>
    </citation>
    <scope>NUCLEOTIDE SEQUENCE</scope>
    <source>
        <strain evidence="2">171206Taipei</strain>
    </source>
</reference>
<proteinExistence type="predicted"/>
<dbReference type="InterPro" id="IPR001932">
    <property type="entry name" value="PPM-type_phosphatase-like_dom"/>
</dbReference>
<dbReference type="RefSeq" id="XP_037225324.1">
    <property type="nucleotide sequence ID" value="XM_037357414.1"/>
</dbReference>
<organism evidence="2 3">
    <name type="scientific">Mycena indigotica</name>
    <dbReference type="NCBI Taxonomy" id="2126181"/>
    <lineage>
        <taxon>Eukaryota</taxon>
        <taxon>Fungi</taxon>
        <taxon>Dikarya</taxon>
        <taxon>Basidiomycota</taxon>
        <taxon>Agaricomycotina</taxon>
        <taxon>Agaricomycetes</taxon>
        <taxon>Agaricomycetidae</taxon>
        <taxon>Agaricales</taxon>
        <taxon>Marasmiineae</taxon>
        <taxon>Mycenaceae</taxon>
        <taxon>Mycena</taxon>
    </lineage>
</organism>
<dbReference type="InterPro" id="IPR015655">
    <property type="entry name" value="PP2C"/>
</dbReference>